<protein>
    <submittedName>
        <fullName evidence="2">Transposon Ty3-G Gag-Pol poly</fullName>
    </submittedName>
</protein>
<feature type="region of interest" description="Disordered" evidence="1">
    <location>
        <begin position="308"/>
        <end position="334"/>
    </location>
</feature>
<evidence type="ECO:0000313" key="2">
    <source>
        <dbReference type="EMBL" id="CAB4020684.1"/>
    </source>
</evidence>
<feature type="compositionally biased region" description="Basic and acidic residues" evidence="1">
    <location>
        <begin position="321"/>
        <end position="334"/>
    </location>
</feature>
<dbReference type="Pfam" id="PF00665">
    <property type="entry name" value="rve"/>
    <property type="match status" value="1"/>
</dbReference>
<feature type="compositionally biased region" description="Basic and acidic residues" evidence="1">
    <location>
        <begin position="383"/>
        <end position="400"/>
    </location>
</feature>
<keyword evidence="3" id="KW-1185">Reference proteome</keyword>
<dbReference type="GO" id="GO:0015074">
    <property type="term" value="P:DNA integration"/>
    <property type="evidence" value="ECO:0007669"/>
    <property type="project" value="InterPro"/>
</dbReference>
<dbReference type="AlphaFoldDB" id="A0A6S7IND5"/>
<dbReference type="SUPFAM" id="SSF53098">
    <property type="entry name" value="Ribonuclease H-like"/>
    <property type="match status" value="1"/>
</dbReference>
<gene>
    <name evidence="2" type="ORF">PACLA_8A010823</name>
</gene>
<dbReference type="EMBL" id="CACRXK020011075">
    <property type="protein sequence ID" value="CAB4020684.1"/>
    <property type="molecule type" value="Genomic_DNA"/>
</dbReference>
<evidence type="ECO:0000256" key="1">
    <source>
        <dbReference type="SAM" id="MobiDB-lite"/>
    </source>
</evidence>
<comment type="caution">
    <text evidence="2">The sequence shown here is derived from an EMBL/GenBank/DDBJ whole genome shotgun (WGS) entry which is preliminary data.</text>
</comment>
<proteinExistence type="predicted"/>
<dbReference type="OrthoDB" id="5983221at2759"/>
<organism evidence="2 3">
    <name type="scientific">Paramuricea clavata</name>
    <name type="common">Red gorgonian</name>
    <name type="synonym">Violescent sea-whip</name>
    <dbReference type="NCBI Taxonomy" id="317549"/>
    <lineage>
        <taxon>Eukaryota</taxon>
        <taxon>Metazoa</taxon>
        <taxon>Cnidaria</taxon>
        <taxon>Anthozoa</taxon>
        <taxon>Octocorallia</taxon>
        <taxon>Malacalcyonacea</taxon>
        <taxon>Plexauridae</taxon>
        <taxon>Paramuricea</taxon>
    </lineage>
</organism>
<sequence length="400" mass="45759">MVAMETKKDPVLSKVLDFTKNGWPEKPQTELQLYHTRRLELSHEDGILLWDTRVAIPESLRDILLKDLHAEHFGIVKMKQLARKYLWWPKLNKEIEETVKSCMACQEEAKSPNASQQASWSWPGGPWKRIHIDYAGPYLGKMFLVVVDAYSKYLDIVPMSNATSTTTITALRHIFSNFGLPEHIVSDNGSQFTSEEFQKFLNDNNIQHTTTAPGHPATNGLAERYVGNFKDKLKKMGDTGKPLQTKLDRFLLTYRATPTGLGKSPSELLMNRQPRIRLSALRAKQSKNEVKIFQDNLDNQPNFENAEQAKSEMEQNLFPEPKTETNKRETIPAHTEDRVPAVPSGVKNEFDTFTPVNTKSKDRDCGELTSKMDSLINVTPSESTRRYPLRERKPPKRFTE</sequence>
<dbReference type="PANTHER" id="PTHR37984:SF13">
    <property type="entry name" value="RIBONUCLEASE H"/>
    <property type="match status" value="1"/>
</dbReference>
<dbReference type="PANTHER" id="PTHR37984">
    <property type="entry name" value="PROTEIN CBG26694"/>
    <property type="match status" value="1"/>
</dbReference>
<dbReference type="InterPro" id="IPR036397">
    <property type="entry name" value="RNaseH_sf"/>
</dbReference>
<feature type="region of interest" description="Disordered" evidence="1">
    <location>
        <begin position="353"/>
        <end position="400"/>
    </location>
</feature>
<dbReference type="InterPro" id="IPR041588">
    <property type="entry name" value="Integrase_H2C2"/>
</dbReference>
<reference evidence="2" key="1">
    <citation type="submission" date="2020-04" db="EMBL/GenBank/DDBJ databases">
        <authorList>
            <person name="Alioto T."/>
            <person name="Alioto T."/>
            <person name="Gomez Garrido J."/>
        </authorList>
    </citation>
    <scope>NUCLEOTIDE SEQUENCE</scope>
    <source>
        <strain evidence="2">A484AB</strain>
    </source>
</reference>
<dbReference type="GO" id="GO:0003676">
    <property type="term" value="F:nucleic acid binding"/>
    <property type="evidence" value="ECO:0007669"/>
    <property type="project" value="InterPro"/>
</dbReference>
<dbReference type="PROSITE" id="PS50994">
    <property type="entry name" value="INTEGRASE"/>
    <property type="match status" value="1"/>
</dbReference>
<dbReference type="FunFam" id="3.30.420.10:FF:000063">
    <property type="entry name" value="Retrovirus-related Pol polyprotein from transposon 297-like Protein"/>
    <property type="match status" value="1"/>
</dbReference>
<dbReference type="InterPro" id="IPR012337">
    <property type="entry name" value="RNaseH-like_sf"/>
</dbReference>
<dbReference type="InterPro" id="IPR001584">
    <property type="entry name" value="Integrase_cat-core"/>
</dbReference>
<dbReference type="Gene3D" id="3.30.420.10">
    <property type="entry name" value="Ribonuclease H-like superfamily/Ribonuclease H"/>
    <property type="match status" value="1"/>
</dbReference>
<dbReference type="InterPro" id="IPR050951">
    <property type="entry name" value="Retrovirus_Pol_polyprotein"/>
</dbReference>
<accession>A0A6S7IND5</accession>
<dbReference type="Pfam" id="PF17921">
    <property type="entry name" value="Integrase_H2C2"/>
    <property type="match status" value="1"/>
</dbReference>
<dbReference type="Gene3D" id="1.10.340.70">
    <property type="match status" value="1"/>
</dbReference>
<name>A0A6S7IND5_PARCT</name>
<evidence type="ECO:0000313" key="3">
    <source>
        <dbReference type="Proteomes" id="UP001152795"/>
    </source>
</evidence>
<dbReference type="FunFam" id="1.10.340.70:FF:000003">
    <property type="entry name" value="Protein CBG25708"/>
    <property type="match status" value="1"/>
</dbReference>
<dbReference type="Proteomes" id="UP001152795">
    <property type="component" value="Unassembled WGS sequence"/>
</dbReference>